<sequence length="217" mass="23818">MTALIRMDQVSYSYPVRGMVLDQVDMSLFAGEKISLEGGNGAGKTTLLNILVGLNKPKSGGVFAFGRERKVETDFIEVRAKAGFLFQDPDDQLFCPTVLEDVAFGPLNQGKSPDEARQISIEVLDCLGMAGFEDRVTHQLSGGEKRLITLASVLAMKPEVLLLDEPSNALDKAARLRLIEVLQSLPQAMIIISHESTFLDALVTRRTRLERGKVLDL</sequence>
<keyword evidence="2" id="KW-0813">Transport</keyword>
<gene>
    <name evidence="6" type="ORF">DKW60_20080</name>
</gene>
<dbReference type="PANTHER" id="PTHR43553">
    <property type="entry name" value="HEAVY METAL TRANSPORTER"/>
    <property type="match status" value="1"/>
</dbReference>
<dbReference type="InterPro" id="IPR015856">
    <property type="entry name" value="ABC_transpr_CbiO/EcfA_su"/>
</dbReference>
<evidence type="ECO:0000313" key="6">
    <source>
        <dbReference type="EMBL" id="PWQ92637.1"/>
    </source>
</evidence>
<dbReference type="EMBL" id="QGKM01000079">
    <property type="protein sequence ID" value="PWQ92637.1"/>
    <property type="molecule type" value="Genomic_DNA"/>
</dbReference>
<proteinExistence type="inferred from homology"/>
<dbReference type="GO" id="GO:0016887">
    <property type="term" value="F:ATP hydrolysis activity"/>
    <property type="evidence" value="ECO:0007669"/>
    <property type="project" value="InterPro"/>
</dbReference>
<dbReference type="SUPFAM" id="SSF52540">
    <property type="entry name" value="P-loop containing nucleoside triphosphate hydrolases"/>
    <property type="match status" value="1"/>
</dbReference>
<protein>
    <submittedName>
        <fullName evidence="6">Energy-coupling factor ABC transporter ATP-binding protein</fullName>
    </submittedName>
</protein>
<keyword evidence="3" id="KW-0547">Nucleotide-binding</keyword>
<dbReference type="RefSeq" id="WP_109839454.1">
    <property type="nucleotide sequence ID" value="NZ_QGKM01000079.1"/>
</dbReference>
<dbReference type="SMART" id="SM00382">
    <property type="entry name" value="AAA"/>
    <property type="match status" value="1"/>
</dbReference>
<keyword evidence="4 6" id="KW-0067">ATP-binding</keyword>
<evidence type="ECO:0000256" key="4">
    <source>
        <dbReference type="ARBA" id="ARBA00022840"/>
    </source>
</evidence>
<organism evidence="6 7">
    <name type="scientific">Leucothrix pacifica</name>
    <dbReference type="NCBI Taxonomy" id="1247513"/>
    <lineage>
        <taxon>Bacteria</taxon>
        <taxon>Pseudomonadati</taxon>
        <taxon>Pseudomonadota</taxon>
        <taxon>Gammaproteobacteria</taxon>
        <taxon>Thiotrichales</taxon>
        <taxon>Thiotrichaceae</taxon>
        <taxon>Leucothrix</taxon>
    </lineage>
</organism>
<dbReference type="OrthoDB" id="9780942at2"/>
<dbReference type="PROSITE" id="PS50893">
    <property type="entry name" value="ABC_TRANSPORTER_2"/>
    <property type="match status" value="1"/>
</dbReference>
<name>A0A317C2R4_9GAMM</name>
<dbReference type="AlphaFoldDB" id="A0A317C2R4"/>
<dbReference type="InterPro" id="IPR003593">
    <property type="entry name" value="AAA+_ATPase"/>
</dbReference>
<evidence type="ECO:0000259" key="5">
    <source>
        <dbReference type="PROSITE" id="PS50893"/>
    </source>
</evidence>
<reference evidence="6 7" key="1">
    <citation type="submission" date="2018-05" db="EMBL/GenBank/DDBJ databases">
        <title>Leucothrix arctica sp. nov., isolated from Arctic seawater.</title>
        <authorList>
            <person name="Choi A."/>
            <person name="Baek K."/>
        </authorList>
    </citation>
    <scope>NUCLEOTIDE SEQUENCE [LARGE SCALE GENOMIC DNA]</scope>
    <source>
        <strain evidence="6 7">JCM 18388</strain>
    </source>
</reference>
<dbReference type="Pfam" id="PF00005">
    <property type="entry name" value="ABC_tran"/>
    <property type="match status" value="1"/>
</dbReference>
<evidence type="ECO:0000313" key="7">
    <source>
        <dbReference type="Proteomes" id="UP000245539"/>
    </source>
</evidence>
<comment type="caution">
    <text evidence="6">The sequence shown here is derived from an EMBL/GenBank/DDBJ whole genome shotgun (WGS) entry which is preliminary data.</text>
</comment>
<dbReference type="InterPro" id="IPR027417">
    <property type="entry name" value="P-loop_NTPase"/>
</dbReference>
<dbReference type="GO" id="GO:0042626">
    <property type="term" value="F:ATPase-coupled transmembrane transporter activity"/>
    <property type="evidence" value="ECO:0007669"/>
    <property type="project" value="TreeGrafter"/>
</dbReference>
<evidence type="ECO:0000256" key="1">
    <source>
        <dbReference type="ARBA" id="ARBA00005417"/>
    </source>
</evidence>
<dbReference type="Proteomes" id="UP000245539">
    <property type="component" value="Unassembled WGS sequence"/>
</dbReference>
<dbReference type="InterPro" id="IPR050095">
    <property type="entry name" value="ECF_ABC_transporter_ATP-bd"/>
</dbReference>
<dbReference type="CDD" id="cd03225">
    <property type="entry name" value="ABC_cobalt_CbiO_domain1"/>
    <property type="match status" value="1"/>
</dbReference>
<keyword evidence="7" id="KW-1185">Reference proteome</keyword>
<dbReference type="InterPro" id="IPR003439">
    <property type="entry name" value="ABC_transporter-like_ATP-bd"/>
</dbReference>
<evidence type="ECO:0000256" key="3">
    <source>
        <dbReference type="ARBA" id="ARBA00022741"/>
    </source>
</evidence>
<dbReference type="PROSITE" id="PS00211">
    <property type="entry name" value="ABC_TRANSPORTER_1"/>
    <property type="match status" value="1"/>
</dbReference>
<feature type="domain" description="ABC transporter" evidence="5">
    <location>
        <begin position="5"/>
        <end position="217"/>
    </location>
</feature>
<comment type="similarity">
    <text evidence="1">Belongs to the ABC transporter superfamily.</text>
</comment>
<accession>A0A317C2R4</accession>
<evidence type="ECO:0000256" key="2">
    <source>
        <dbReference type="ARBA" id="ARBA00022448"/>
    </source>
</evidence>
<dbReference type="Gene3D" id="3.40.50.300">
    <property type="entry name" value="P-loop containing nucleotide triphosphate hydrolases"/>
    <property type="match status" value="1"/>
</dbReference>
<dbReference type="GO" id="GO:0005524">
    <property type="term" value="F:ATP binding"/>
    <property type="evidence" value="ECO:0007669"/>
    <property type="project" value="UniProtKB-KW"/>
</dbReference>
<dbReference type="GO" id="GO:0043190">
    <property type="term" value="C:ATP-binding cassette (ABC) transporter complex"/>
    <property type="evidence" value="ECO:0007669"/>
    <property type="project" value="TreeGrafter"/>
</dbReference>
<dbReference type="InterPro" id="IPR017871">
    <property type="entry name" value="ABC_transporter-like_CS"/>
</dbReference>
<dbReference type="PANTHER" id="PTHR43553:SF24">
    <property type="entry name" value="ENERGY-COUPLING FACTOR TRANSPORTER ATP-BINDING PROTEIN ECFA1"/>
    <property type="match status" value="1"/>
</dbReference>